<organism evidence="2 3">
    <name type="scientific">Striga asiatica</name>
    <name type="common">Asiatic witchweed</name>
    <name type="synonym">Buchnera asiatica</name>
    <dbReference type="NCBI Taxonomy" id="4170"/>
    <lineage>
        <taxon>Eukaryota</taxon>
        <taxon>Viridiplantae</taxon>
        <taxon>Streptophyta</taxon>
        <taxon>Embryophyta</taxon>
        <taxon>Tracheophyta</taxon>
        <taxon>Spermatophyta</taxon>
        <taxon>Magnoliopsida</taxon>
        <taxon>eudicotyledons</taxon>
        <taxon>Gunneridae</taxon>
        <taxon>Pentapetalae</taxon>
        <taxon>asterids</taxon>
        <taxon>lamiids</taxon>
        <taxon>Lamiales</taxon>
        <taxon>Orobanchaceae</taxon>
        <taxon>Buchnereae</taxon>
        <taxon>Striga</taxon>
    </lineage>
</organism>
<comment type="caution">
    <text evidence="2">The sequence shown here is derived from an EMBL/GenBank/DDBJ whole genome shotgun (WGS) entry which is preliminary data.</text>
</comment>
<protein>
    <submittedName>
        <fullName evidence="2">Calcium/proton exchanger</fullName>
    </submittedName>
</protein>
<sequence length="135" mass="14745">MEKRAGHERLKQSQQKLKQDRKPPAELMKNENLAWPKKRVPEHGFFAGDGEGGLTGGNCVGALVAATGEWGGDMRVGTFPATGDGDAERDGGMRKGTVARLAVWVPPPDKGRRNVVVQLEMMENYYCDGYDNVGK</sequence>
<accession>A0A5A7R6K1</accession>
<proteinExistence type="predicted"/>
<evidence type="ECO:0000313" key="2">
    <source>
        <dbReference type="EMBL" id="GER53315.1"/>
    </source>
</evidence>
<dbReference type="AlphaFoldDB" id="A0A5A7R6K1"/>
<feature type="region of interest" description="Disordered" evidence="1">
    <location>
        <begin position="1"/>
        <end position="34"/>
    </location>
</feature>
<name>A0A5A7R6K1_STRAF</name>
<dbReference type="EMBL" id="BKCP01010515">
    <property type="protein sequence ID" value="GER53315.1"/>
    <property type="molecule type" value="Genomic_DNA"/>
</dbReference>
<dbReference type="Proteomes" id="UP000325081">
    <property type="component" value="Unassembled WGS sequence"/>
</dbReference>
<evidence type="ECO:0000256" key="1">
    <source>
        <dbReference type="SAM" id="MobiDB-lite"/>
    </source>
</evidence>
<reference evidence="3" key="1">
    <citation type="journal article" date="2019" name="Curr. Biol.">
        <title>Genome Sequence of Striga asiatica Provides Insight into the Evolution of Plant Parasitism.</title>
        <authorList>
            <person name="Yoshida S."/>
            <person name="Kim S."/>
            <person name="Wafula E.K."/>
            <person name="Tanskanen J."/>
            <person name="Kim Y.M."/>
            <person name="Honaas L."/>
            <person name="Yang Z."/>
            <person name="Spallek T."/>
            <person name="Conn C.E."/>
            <person name="Ichihashi Y."/>
            <person name="Cheong K."/>
            <person name="Cui S."/>
            <person name="Der J.P."/>
            <person name="Gundlach H."/>
            <person name="Jiao Y."/>
            <person name="Hori C."/>
            <person name="Ishida J.K."/>
            <person name="Kasahara H."/>
            <person name="Kiba T."/>
            <person name="Kim M.S."/>
            <person name="Koo N."/>
            <person name="Laohavisit A."/>
            <person name="Lee Y.H."/>
            <person name="Lumba S."/>
            <person name="McCourt P."/>
            <person name="Mortimer J.C."/>
            <person name="Mutuku J.M."/>
            <person name="Nomura T."/>
            <person name="Sasaki-Sekimoto Y."/>
            <person name="Seto Y."/>
            <person name="Wang Y."/>
            <person name="Wakatake T."/>
            <person name="Sakakibara H."/>
            <person name="Demura T."/>
            <person name="Yamaguchi S."/>
            <person name="Yoneyama K."/>
            <person name="Manabe R.I."/>
            <person name="Nelson D.C."/>
            <person name="Schulman A.H."/>
            <person name="Timko M.P."/>
            <person name="dePamphilis C.W."/>
            <person name="Choi D."/>
            <person name="Shirasu K."/>
        </authorList>
    </citation>
    <scope>NUCLEOTIDE SEQUENCE [LARGE SCALE GENOMIC DNA]</scope>
    <source>
        <strain evidence="3">cv. UVA1</strain>
    </source>
</reference>
<gene>
    <name evidence="2" type="ORF">STAS_30821</name>
</gene>
<evidence type="ECO:0000313" key="3">
    <source>
        <dbReference type="Proteomes" id="UP000325081"/>
    </source>
</evidence>
<keyword evidence="3" id="KW-1185">Reference proteome</keyword>
<feature type="compositionally biased region" description="Basic and acidic residues" evidence="1">
    <location>
        <begin position="1"/>
        <end position="24"/>
    </location>
</feature>